<dbReference type="InterPro" id="IPR018060">
    <property type="entry name" value="HTH_AraC"/>
</dbReference>
<keyword evidence="6" id="KW-1185">Reference proteome</keyword>
<dbReference type="RefSeq" id="WP_167013293.1">
    <property type="nucleotide sequence ID" value="NZ_VWXF01000002.1"/>
</dbReference>
<evidence type="ECO:0000256" key="3">
    <source>
        <dbReference type="ARBA" id="ARBA00023163"/>
    </source>
</evidence>
<sequence>MNSAISPRCASAFTVAHFLDIGARYGIDYHFPALEQGRQDVAQRAVVQGYVEEWVLPAGVCITRSDLQVIEPYESTSTGNSPLYVLLVLSGQVEIAVNGCYQHLQSGMALTTRLDAQQTLSARHQAAERLVTLSLAIDPQRFCPSSAVAAYLAQWQQTQPQTALRAIPGVVLQSLQQLPTGDSLAHQLILEGILLQLLGYWMIPAPSVSSASPLCPRELQRLEQVKQLIESAPERPYTLDALAQLAAMSASSLRSKFRQCYGESIFNYLRQCRLALARAYLQQGYSVQQAAWMSGYQHATNFATAFRRQYGVAPSELA</sequence>
<evidence type="ECO:0000313" key="5">
    <source>
        <dbReference type="EMBL" id="NIF21387.1"/>
    </source>
</evidence>
<gene>
    <name evidence="5" type="ORF">F3J40_07205</name>
</gene>
<accession>A0ABX0R8I0</accession>
<dbReference type="PROSITE" id="PS01124">
    <property type="entry name" value="HTH_ARAC_FAMILY_2"/>
    <property type="match status" value="1"/>
</dbReference>
<dbReference type="SUPFAM" id="SSF46689">
    <property type="entry name" value="Homeodomain-like"/>
    <property type="match status" value="2"/>
</dbReference>
<evidence type="ECO:0000313" key="6">
    <source>
        <dbReference type="Proteomes" id="UP001515683"/>
    </source>
</evidence>
<reference evidence="5 6" key="1">
    <citation type="journal article" date="2019" name="bioRxiv">
        <title>Bacteria contribute to plant secondary compound degradation in a generalist herbivore system.</title>
        <authorList>
            <person name="Francoeur C.B."/>
            <person name="Khadempour L."/>
            <person name="Moreira-Soto R.D."/>
            <person name="Gotting K."/>
            <person name="Book A.J."/>
            <person name="Pinto-Tomas A.A."/>
            <person name="Keefover-Ring K."/>
            <person name="Currie C.R."/>
        </authorList>
    </citation>
    <scope>NUCLEOTIDE SEQUENCE [LARGE SCALE GENOMIC DNA]</scope>
    <source>
        <strain evidence="5">Acro-835</strain>
    </source>
</reference>
<dbReference type="InterPro" id="IPR009057">
    <property type="entry name" value="Homeodomain-like_sf"/>
</dbReference>
<dbReference type="PANTHER" id="PTHR47893">
    <property type="entry name" value="REGULATORY PROTEIN PCHR"/>
    <property type="match status" value="1"/>
</dbReference>
<dbReference type="Pfam" id="PF12833">
    <property type="entry name" value="HTH_18"/>
    <property type="match status" value="1"/>
</dbReference>
<keyword evidence="1" id="KW-0805">Transcription regulation</keyword>
<evidence type="ECO:0000259" key="4">
    <source>
        <dbReference type="PROSITE" id="PS01124"/>
    </source>
</evidence>
<dbReference type="Proteomes" id="UP001515683">
    <property type="component" value="Unassembled WGS sequence"/>
</dbReference>
<organism evidence="5 6">
    <name type="scientific">Candidatus Pantoea multigeneris</name>
    <dbReference type="NCBI Taxonomy" id="2608357"/>
    <lineage>
        <taxon>Bacteria</taxon>
        <taxon>Pseudomonadati</taxon>
        <taxon>Pseudomonadota</taxon>
        <taxon>Gammaproteobacteria</taxon>
        <taxon>Enterobacterales</taxon>
        <taxon>Erwiniaceae</taxon>
        <taxon>Pantoea</taxon>
    </lineage>
</organism>
<dbReference type="EMBL" id="VWXF01000002">
    <property type="protein sequence ID" value="NIF21387.1"/>
    <property type="molecule type" value="Genomic_DNA"/>
</dbReference>
<dbReference type="InterPro" id="IPR053142">
    <property type="entry name" value="PchR_regulatory_protein"/>
</dbReference>
<feature type="domain" description="HTH araC/xylS-type" evidence="4">
    <location>
        <begin position="223"/>
        <end position="318"/>
    </location>
</feature>
<comment type="caution">
    <text evidence="5">The sequence shown here is derived from an EMBL/GenBank/DDBJ whole genome shotgun (WGS) entry which is preliminary data.</text>
</comment>
<protein>
    <submittedName>
        <fullName evidence="5">Helix-turn-helix transcriptional regulator</fullName>
    </submittedName>
</protein>
<evidence type="ECO:0000256" key="1">
    <source>
        <dbReference type="ARBA" id="ARBA00023015"/>
    </source>
</evidence>
<dbReference type="SMART" id="SM00342">
    <property type="entry name" value="HTH_ARAC"/>
    <property type="match status" value="1"/>
</dbReference>
<keyword evidence="3" id="KW-0804">Transcription</keyword>
<keyword evidence="2" id="KW-0238">DNA-binding</keyword>
<dbReference type="PROSITE" id="PS00041">
    <property type="entry name" value="HTH_ARAC_FAMILY_1"/>
    <property type="match status" value="1"/>
</dbReference>
<dbReference type="Gene3D" id="1.10.10.60">
    <property type="entry name" value="Homeodomain-like"/>
    <property type="match status" value="1"/>
</dbReference>
<name>A0ABX0R8I0_9GAMM</name>
<dbReference type="InterPro" id="IPR018062">
    <property type="entry name" value="HTH_AraC-typ_CS"/>
</dbReference>
<evidence type="ECO:0000256" key="2">
    <source>
        <dbReference type="ARBA" id="ARBA00023125"/>
    </source>
</evidence>
<proteinExistence type="predicted"/>
<dbReference type="PANTHER" id="PTHR47893:SF1">
    <property type="entry name" value="REGULATORY PROTEIN PCHR"/>
    <property type="match status" value="1"/>
</dbReference>